<dbReference type="Pfam" id="PF15956">
    <property type="entry name" value="DUF4760"/>
    <property type="match status" value="1"/>
</dbReference>
<dbReference type="InterPro" id="IPR031876">
    <property type="entry name" value="DUF4760"/>
</dbReference>
<keyword evidence="2" id="KW-0472">Membrane</keyword>
<dbReference type="RefSeq" id="WP_131367045.1">
    <property type="nucleotide sequence ID" value="NZ_SJKB01000033.1"/>
</dbReference>
<accession>A0A4R0JVN9</accession>
<feature type="region of interest" description="Disordered" evidence="1">
    <location>
        <begin position="167"/>
        <end position="194"/>
    </location>
</feature>
<name>A0A4R0JVN9_9ACTN</name>
<evidence type="ECO:0000256" key="2">
    <source>
        <dbReference type="SAM" id="Phobius"/>
    </source>
</evidence>
<evidence type="ECO:0000313" key="4">
    <source>
        <dbReference type="Proteomes" id="UP000291144"/>
    </source>
</evidence>
<keyword evidence="4" id="KW-1185">Reference proteome</keyword>
<evidence type="ECO:0000256" key="1">
    <source>
        <dbReference type="SAM" id="MobiDB-lite"/>
    </source>
</evidence>
<dbReference type="OrthoDB" id="5194908at2"/>
<dbReference type="AlphaFoldDB" id="A0A4R0JVN9"/>
<feature type="transmembrane region" description="Helical" evidence="2">
    <location>
        <begin position="21"/>
        <end position="41"/>
    </location>
</feature>
<evidence type="ECO:0000313" key="3">
    <source>
        <dbReference type="EMBL" id="TCC46315.1"/>
    </source>
</evidence>
<protein>
    <recommendedName>
        <fullName evidence="5">DUF4760 domain-containing protein</fullName>
    </recommendedName>
</protein>
<sequence>MSNLEGEPGEMGAWLTNNKDIIGIALALLGLVVTAYTVLIARTAQRRDAFMRIHEVLLQPEIQEGRRLLFQIQSDDDVPKRDSTSYQMINRSLAMYDTLGHYIRRGDVDRRRAVDVWHHSLRDITAPAEIFIHARESSHRSGWHAWPWLRWLLAEASSYRSKEGCCVSTSAPQGRNGGGSTPAGTARTGEHNVE</sequence>
<dbReference type="EMBL" id="SJKB01000033">
    <property type="protein sequence ID" value="TCC46315.1"/>
    <property type="molecule type" value="Genomic_DNA"/>
</dbReference>
<keyword evidence="2" id="KW-0812">Transmembrane</keyword>
<reference evidence="3 4" key="1">
    <citation type="submission" date="2019-02" db="EMBL/GenBank/DDBJ databases">
        <title>Kribbella capetownensis sp. nov. and Kribbella speibonae sp. nov., isolated from soil.</title>
        <authorList>
            <person name="Curtis S.M."/>
            <person name="Norton I."/>
            <person name="Everest G.J."/>
            <person name="Meyers P.R."/>
        </authorList>
    </citation>
    <scope>NUCLEOTIDE SEQUENCE [LARGE SCALE GENOMIC DNA]</scope>
    <source>
        <strain evidence="3 4">NRRL B-24813</strain>
    </source>
</reference>
<comment type="caution">
    <text evidence="3">The sequence shown here is derived from an EMBL/GenBank/DDBJ whole genome shotgun (WGS) entry which is preliminary data.</text>
</comment>
<proteinExistence type="predicted"/>
<dbReference type="Proteomes" id="UP000291144">
    <property type="component" value="Unassembled WGS sequence"/>
</dbReference>
<organism evidence="3 4">
    <name type="scientific">Kribbella pittospori</name>
    <dbReference type="NCBI Taxonomy" id="722689"/>
    <lineage>
        <taxon>Bacteria</taxon>
        <taxon>Bacillati</taxon>
        <taxon>Actinomycetota</taxon>
        <taxon>Actinomycetes</taxon>
        <taxon>Propionibacteriales</taxon>
        <taxon>Kribbellaceae</taxon>
        <taxon>Kribbella</taxon>
    </lineage>
</organism>
<gene>
    <name evidence="3" type="ORF">E0H73_44020</name>
</gene>
<evidence type="ECO:0008006" key="5">
    <source>
        <dbReference type="Google" id="ProtNLM"/>
    </source>
</evidence>
<keyword evidence="2" id="KW-1133">Transmembrane helix</keyword>